<evidence type="ECO:0008006" key="5">
    <source>
        <dbReference type="Google" id="ProtNLM"/>
    </source>
</evidence>
<evidence type="ECO:0000256" key="1">
    <source>
        <dbReference type="SAM" id="MobiDB-lite"/>
    </source>
</evidence>
<gene>
    <name evidence="3" type="ORF">AQI70_08530</name>
</gene>
<feature type="signal peptide" evidence="2">
    <location>
        <begin position="1"/>
        <end position="30"/>
    </location>
</feature>
<dbReference type="STRING" id="146536.AQI70_08530"/>
<keyword evidence="4" id="KW-1185">Reference proteome</keyword>
<proteinExistence type="predicted"/>
<comment type="caution">
    <text evidence="3">The sequence shown here is derived from an EMBL/GenBank/DDBJ whole genome shotgun (WGS) entry which is preliminary data.</text>
</comment>
<feature type="region of interest" description="Disordered" evidence="1">
    <location>
        <begin position="38"/>
        <end position="73"/>
    </location>
</feature>
<dbReference type="Proteomes" id="UP000054024">
    <property type="component" value="Unassembled WGS sequence"/>
</dbReference>
<feature type="chain" id="PRO_5038488110" description="5'-nucleotidase" evidence="2">
    <location>
        <begin position="31"/>
        <end position="73"/>
    </location>
</feature>
<dbReference type="EMBL" id="LMWJ01000004">
    <property type="protein sequence ID" value="KUM80192.1"/>
    <property type="molecule type" value="Genomic_DNA"/>
</dbReference>
<name>A0A124H6B1_9ACTN</name>
<evidence type="ECO:0000313" key="3">
    <source>
        <dbReference type="EMBL" id="KUM80192.1"/>
    </source>
</evidence>
<keyword evidence="2" id="KW-0732">Signal</keyword>
<evidence type="ECO:0000313" key="4">
    <source>
        <dbReference type="Proteomes" id="UP000054024"/>
    </source>
</evidence>
<accession>A0A124H6B1</accession>
<protein>
    <recommendedName>
        <fullName evidence="5">5'-nucleotidase</fullName>
    </recommendedName>
</protein>
<dbReference type="AlphaFoldDB" id="A0A124H6B1"/>
<sequence length="73" mass="7276">MRTKPTMFKRMLRSALAVAFSAAVVFGAGAGVVEAASTTQTDTGWGATEPKGVVATDDTGWGSAPADPSGATS</sequence>
<evidence type="ECO:0000256" key="2">
    <source>
        <dbReference type="SAM" id="SignalP"/>
    </source>
</evidence>
<organism evidence="3 4">
    <name type="scientific">Streptomyces curacoi</name>
    <dbReference type="NCBI Taxonomy" id="146536"/>
    <lineage>
        <taxon>Bacteria</taxon>
        <taxon>Bacillati</taxon>
        <taxon>Actinomycetota</taxon>
        <taxon>Actinomycetes</taxon>
        <taxon>Kitasatosporales</taxon>
        <taxon>Streptomycetaceae</taxon>
        <taxon>Streptomyces</taxon>
    </lineage>
</organism>
<reference evidence="3 4" key="1">
    <citation type="submission" date="2015-10" db="EMBL/GenBank/DDBJ databases">
        <title>Draft genome sequence of Streptomyces curacoi DSM 40107, type strain for the species Streptomyces curacoi.</title>
        <authorList>
            <person name="Ruckert C."/>
            <person name="Winkler A."/>
            <person name="Kalinowski J."/>
            <person name="Kampfer P."/>
            <person name="Glaeser S."/>
        </authorList>
    </citation>
    <scope>NUCLEOTIDE SEQUENCE [LARGE SCALE GENOMIC DNA]</scope>
    <source>
        <strain evidence="3 4">DSM 40107</strain>
    </source>
</reference>